<accession>A0ABQ1WC73</accession>
<evidence type="ECO:0008006" key="3">
    <source>
        <dbReference type="Google" id="ProtNLM"/>
    </source>
</evidence>
<comment type="caution">
    <text evidence="1">The sequence shown here is derived from an EMBL/GenBank/DDBJ whole genome shotgun (WGS) entry which is preliminary data.</text>
</comment>
<protein>
    <recommendedName>
        <fullName evidence="3">Phage tail protein</fullName>
    </recommendedName>
</protein>
<dbReference type="EMBL" id="BMIX01000001">
    <property type="protein sequence ID" value="GGG24296.1"/>
    <property type="molecule type" value="Genomic_DNA"/>
</dbReference>
<evidence type="ECO:0000313" key="2">
    <source>
        <dbReference type="Proteomes" id="UP000605733"/>
    </source>
</evidence>
<keyword evidence="2" id="KW-1185">Reference proteome</keyword>
<gene>
    <name evidence="1" type="ORF">GCM10011532_04410</name>
</gene>
<organism evidence="1 2">
    <name type="scientific">Christiangramia forsetii</name>
    <dbReference type="NCBI Taxonomy" id="411153"/>
    <lineage>
        <taxon>Bacteria</taxon>
        <taxon>Pseudomonadati</taxon>
        <taxon>Bacteroidota</taxon>
        <taxon>Flavobacteriia</taxon>
        <taxon>Flavobacteriales</taxon>
        <taxon>Flavobacteriaceae</taxon>
        <taxon>Christiangramia</taxon>
    </lineage>
</organism>
<name>A0ABQ1WC73_9FLAO</name>
<evidence type="ECO:0000313" key="1">
    <source>
        <dbReference type="EMBL" id="GGG24296.1"/>
    </source>
</evidence>
<dbReference type="RefSeq" id="WP_011710290.1">
    <property type="nucleotide sequence ID" value="NZ_BMIX01000001.1"/>
</dbReference>
<dbReference type="Proteomes" id="UP000605733">
    <property type="component" value="Unassembled WGS sequence"/>
</dbReference>
<proteinExistence type="predicted"/>
<sequence>MSKQHNFLGIVAVYFGDPGDGVMGDTLTEFNDIEVGSTTLEGASANEENIPTESNDTYITVDGTVDPTNMVVRLFGVTPEQRVQLMGGKVGTVDDGEDEGNYMAPAGKPSIYQSFKAVGKTVDGKRGVLKIPYGKISARDQGTLTKNGLPAVEVRITANTPESAAGDEGSPYILGFEDVV</sequence>
<reference evidence="2" key="1">
    <citation type="journal article" date="2019" name="Int. J. Syst. Evol. Microbiol.">
        <title>The Global Catalogue of Microorganisms (GCM) 10K type strain sequencing project: providing services to taxonomists for standard genome sequencing and annotation.</title>
        <authorList>
            <consortium name="The Broad Institute Genomics Platform"/>
            <consortium name="The Broad Institute Genome Sequencing Center for Infectious Disease"/>
            <person name="Wu L."/>
            <person name="Ma J."/>
        </authorList>
    </citation>
    <scope>NUCLEOTIDE SEQUENCE [LARGE SCALE GENOMIC DNA]</scope>
    <source>
        <strain evidence="2">CGMCC 1.15422</strain>
    </source>
</reference>